<evidence type="ECO:0000313" key="2">
    <source>
        <dbReference type="Proteomes" id="UP000299102"/>
    </source>
</evidence>
<comment type="caution">
    <text evidence="1">The sequence shown here is derived from an EMBL/GenBank/DDBJ whole genome shotgun (WGS) entry which is preliminary data.</text>
</comment>
<proteinExistence type="predicted"/>
<accession>A0A4C1V9M6</accession>
<organism evidence="1 2">
    <name type="scientific">Eumeta variegata</name>
    <name type="common">Bagworm moth</name>
    <name type="synonym">Eumeta japonica</name>
    <dbReference type="NCBI Taxonomy" id="151549"/>
    <lineage>
        <taxon>Eukaryota</taxon>
        <taxon>Metazoa</taxon>
        <taxon>Ecdysozoa</taxon>
        <taxon>Arthropoda</taxon>
        <taxon>Hexapoda</taxon>
        <taxon>Insecta</taxon>
        <taxon>Pterygota</taxon>
        <taxon>Neoptera</taxon>
        <taxon>Endopterygota</taxon>
        <taxon>Lepidoptera</taxon>
        <taxon>Glossata</taxon>
        <taxon>Ditrysia</taxon>
        <taxon>Tineoidea</taxon>
        <taxon>Psychidae</taxon>
        <taxon>Oiketicinae</taxon>
        <taxon>Eumeta</taxon>
    </lineage>
</organism>
<keyword evidence="2" id="KW-1185">Reference proteome</keyword>
<gene>
    <name evidence="1" type="ORF">EVAR_28462_1</name>
</gene>
<sequence length="320" mass="35107">MPFSDIDSEPSRNGRRYLVPINYRQRLMALWRPLAPPISVPPNRPSEGLPSEIGAKTVEQGDAPGSVQNTDLGTSSLPMKTRYVIPNFQVDGPSKTIEARVRLFPCPERFRNGTPGRRPSARCAGDGVGEAFIAVFSGEQAPTGIAVTQAGGTRQVELRDLHAPLAPRLDNPAENMKWASNQSDLQSDWLGFYSVASTSENKRWPTPFSPRADEALTTVSNANENLKHITMHTHMRARTRTHSHTGTCDHSSNAEARCGCRPYRALRGRPRALFTARARPTAPALKNDRAVFEIHNAVSYERPPRRGPARNGGAPSGICN</sequence>
<name>A0A4C1V9M6_EUMVA</name>
<dbReference type="Proteomes" id="UP000299102">
    <property type="component" value="Unassembled WGS sequence"/>
</dbReference>
<dbReference type="EMBL" id="BGZK01000297">
    <property type="protein sequence ID" value="GBP34997.1"/>
    <property type="molecule type" value="Genomic_DNA"/>
</dbReference>
<reference evidence="1 2" key="1">
    <citation type="journal article" date="2019" name="Commun. Biol.">
        <title>The bagworm genome reveals a unique fibroin gene that provides high tensile strength.</title>
        <authorList>
            <person name="Kono N."/>
            <person name="Nakamura H."/>
            <person name="Ohtoshi R."/>
            <person name="Tomita M."/>
            <person name="Numata K."/>
            <person name="Arakawa K."/>
        </authorList>
    </citation>
    <scope>NUCLEOTIDE SEQUENCE [LARGE SCALE GENOMIC DNA]</scope>
</reference>
<dbReference type="AlphaFoldDB" id="A0A4C1V9M6"/>
<protein>
    <submittedName>
        <fullName evidence="1">Uncharacterized protein</fullName>
    </submittedName>
</protein>
<evidence type="ECO:0000313" key="1">
    <source>
        <dbReference type="EMBL" id="GBP34997.1"/>
    </source>
</evidence>